<dbReference type="InterPro" id="IPR016151">
    <property type="entry name" value="DNA_mismatch_repair_MutS_N"/>
</dbReference>
<dbReference type="InterPro" id="IPR007695">
    <property type="entry name" value="DNA_mismatch_repair_MutS-lik_N"/>
</dbReference>
<dbReference type="InterPro" id="IPR036187">
    <property type="entry name" value="DNA_mismatch_repair_MutS_sf"/>
</dbReference>
<comment type="similarity">
    <text evidence="1">Belongs to the DNA mismatch repair MutS family.</text>
</comment>
<feature type="region of interest" description="Disordered" evidence="6">
    <location>
        <begin position="1012"/>
        <end position="1051"/>
    </location>
</feature>
<dbReference type="SUPFAM" id="SSF48334">
    <property type="entry name" value="DNA repair protein MutS, domain III"/>
    <property type="match status" value="1"/>
</dbReference>
<name>A0A6C0HHS0_9ZZZZ</name>
<feature type="domain" description="DNA mismatch repair proteins mutS family" evidence="8">
    <location>
        <begin position="743"/>
        <end position="933"/>
    </location>
</feature>
<dbReference type="InterPro" id="IPR007696">
    <property type="entry name" value="DNA_mismatch_repair_MutS_core"/>
</dbReference>
<dbReference type="InterPro" id="IPR027417">
    <property type="entry name" value="P-loop_NTPase"/>
</dbReference>
<keyword evidence="2" id="KW-0547">Nucleotide-binding</keyword>
<dbReference type="SUPFAM" id="SSF55271">
    <property type="entry name" value="DNA repair protein MutS, domain I"/>
    <property type="match status" value="1"/>
</dbReference>
<dbReference type="InterPro" id="IPR000432">
    <property type="entry name" value="DNA_mismatch_repair_MutS_C"/>
</dbReference>
<dbReference type="GO" id="GO:0006298">
    <property type="term" value="P:mismatch repair"/>
    <property type="evidence" value="ECO:0007669"/>
    <property type="project" value="InterPro"/>
</dbReference>
<dbReference type="GO" id="GO:0140664">
    <property type="term" value="F:ATP-dependent DNA damage sensor activity"/>
    <property type="evidence" value="ECO:0007669"/>
    <property type="project" value="InterPro"/>
</dbReference>
<dbReference type="SUPFAM" id="SSF52540">
    <property type="entry name" value="P-loop containing nucleoside triphosphate hydrolases"/>
    <property type="match status" value="1"/>
</dbReference>
<reference evidence="9" key="1">
    <citation type="journal article" date="2020" name="Nature">
        <title>Giant virus diversity and host interactions through global metagenomics.</title>
        <authorList>
            <person name="Schulz F."/>
            <person name="Roux S."/>
            <person name="Paez-Espino D."/>
            <person name="Jungbluth S."/>
            <person name="Walsh D.A."/>
            <person name="Denef V.J."/>
            <person name="McMahon K.D."/>
            <person name="Konstantinidis K.T."/>
            <person name="Eloe-Fadrosh E.A."/>
            <person name="Kyrpides N.C."/>
            <person name="Woyke T."/>
        </authorList>
    </citation>
    <scope>NUCLEOTIDE SEQUENCE</scope>
    <source>
        <strain evidence="9">GVMAG-M-3300023184-105</strain>
    </source>
</reference>
<dbReference type="Gene3D" id="3.40.1170.10">
    <property type="entry name" value="DNA repair protein MutS, domain I"/>
    <property type="match status" value="1"/>
</dbReference>
<feature type="domain" description="DNA mismatch repair protein MutS core" evidence="7">
    <location>
        <begin position="350"/>
        <end position="705"/>
    </location>
</feature>
<dbReference type="InterPro" id="IPR045076">
    <property type="entry name" value="MutS"/>
</dbReference>
<evidence type="ECO:0000256" key="3">
    <source>
        <dbReference type="ARBA" id="ARBA00022763"/>
    </source>
</evidence>
<organism evidence="9">
    <name type="scientific">viral metagenome</name>
    <dbReference type="NCBI Taxonomy" id="1070528"/>
    <lineage>
        <taxon>unclassified sequences</taxon>
        <taxon>metagenomes</taxon>
        <taxon>organismal metagenomes</taxon>
    </lineage>
</organism>
<dbReference type="EMBL" id="MN739959">
    <property type="protein sequence ID" value="QHT80039.1"/>
    <property type="molecule type" value="Genomic_DNA"/>
</dbReference>
<dbReference type="GO" id="GO:0005524">
    <property type="term" value="F:ATP binding"/>
    <property type="evidence" value="ECO:0007669"/>
    <property type="project" value="UniProtKB-KW"/>
</dbReference>
<dbReference type="PIRSF" id="PIRSF037677">
    <property type="entry name" value="DNA_mis_repair_Msh6"/>
    <property type="match status" value="1"/>
</dbReference>
<accession>A0A6C0HHS0</accession>
<dbReference type="SUPFAM" id="SSF53150">
    <property type="entry name" value="DNA repair protein MutS, domain II"/>
    <property type="match status" value="1"/>
</dbReference>
<dbReference type="Gene3D" id="1.10.1420.10">
    <property type="match status" value="2"/>
</dbReference>
<dbReference type="InterPro" id="IPR017261">
    <property type="entry name" value="DNA_mismatch_repair_MutS/MSH"/>
</dbReference>
<evidence type="ECO:0008006" key="10">
    <source>
        <dbReference type="Google" id="ProtNLM"/>
    </source>
</evidence>
<dbReference type="GO" id="GO:0032301">
    <property type="term" value="C:MutSalpha complex"/>
    <property type="evidence" value="ECO:0007669"/>
    <property type="project" value="TreeGrafter"/>
</dbReference>
<dbReference type="AlphaFoldDB" id="A0A6C0HHS0"/>
<evidence type="ECO:0000256" key="1">
    <source>
        <dbReference type="ARBA" id="ARBA00006271"/>
    </source>
</evidence>
<dbReference type="PANTHER" id="PTHR11361">
    <property type="entry name" value="DNA MISMATCH REPAIR PROTEIN MUTS FAMILY MEMBER"/>
    <property type="match status" value="1"/>
</dbReference>
<dbReference type="SMART" id="SM00533">
    <property type="entry name" value="MUTSd"/>
    <property type="match status" value="1"/>
</dbReference>
<evidence type="ECO:0000256" key="5">
    <source>
        <dbReference type="ARBA" id="ARBA00023125"/>
    </source>
</evidence>
<evidence type="ECO:0000259" key="7">
    <source>
        <dbReference type="SMART" id="SM00533"/>
    </source>
</evidence>
<dbReference type="Pfam" id="PF05192">
    <property type="entry name" value="MutS_III"/>
    <property type="match status" value="1"/>
</dbReference>
<dbReference type="Pfam" id="PF00488">
    <property type="entry name" value="MutS_V"/>
    <property type="match status" value="1"/>
</dbReference>
<dbReference type="GO" id="GO:0030983">
    <property type="term" value="F:mismatched DNA binding"/>
    <property type="evidence" value="ECO:0007669"/>
    <property type="project" value="InterPro"/>
</dbReference>
<dbReference type="InterPro" id="IPR036678">
    <property type="entry name" value="MutS_con_dom_sf"/>
</dbReference>
<dbReference type="Gene3D" id="3.40.50.300">
    <property type="entry name" value="P-loop containing nucleotide triphosphate hydrolases"/>
    <property type="match status" value="1"/>
</dbReference>
<proteinExistence type="inferred from homology"/>
<keyword evidence="5" id="KW-0238">DNA-binding</keyword>
<keyword evidence="3" id="KW-0227">DNA damage</keyword>
<protein>
    <recommendedName>
        <fullName evidence="10">DNA mismatch repair proteins mutS family domain-containing protein</fullName>
    </recommendedName>
</protein>
<keyword evidence="4" id="KW-0067">ATP-binding</keyword>
<evidence type="ECO:0000256" key="4">
    <source>
        <dbReference type="ARBA" id="ARBA00022840"/>
    </source>
</evidence>
<feature type="compositionally biased region" description="Basic and acidic residues" evidence="6">
    <location>
        <begin position="1035"/>
        <end position="1051"/>
    </location>
</feature>
<dbReference type="SMART" id="SM00534">
    <property type="entry name" value="MUTSac"/>
    <property type="match status" value="1"/>
</dbReference>
<evidence type="ECO:0000259" key="8">
    <source>
        <dbReference type="SMART" id="SM00534"/>
    </source>
</evidence>
<evidence type="ECO:0000313" key="9">
    <source>
        <dbReference type="EMBL" id="QHT80039.1"/>
    </source>
</evidence>
<sequence>MIHYISFYLYKYSITQPMATITHDYFQLTRDYKSKYGERTIVLLQVGAFFEVYGLKNTKTGEITHSNISEFSQICQLNISEKNITMDKCPIMMAGFRDYTLEKYLQKLSESGYTAVVYVQEKDGKTVKRVLQGVYSAGTNLSYDTDSNQQISNNIMCIWVEKFKAIRNTTNDTFVCGVAVANIFTGKSAIFEYQSAYYLNPTTFDELERCISTHCPSEIIINSTTLDDQVLNTILQFSGARASLTHRNSQASSQSEIINRCSQQKYIHHILATFFGEESAQVCGEFHTYNIATQAFCYLLHFIQEHNPNLVRKIELPLFSNSSKNLILANHTLKQLNIIDDSSVDGKQTGQFSSVLAFLNKCCSPMGKRAFQQQLIHPTCDIEWLNQEYRITELFLLPANLPLIPVFRKYLGELRDIEKICRQLLAKKLYPASVFHLYKSVELIEQMSVCLAESGEIREYLAQGSPLGKNIEGLAMSILQYINRYLVIAKCANCQTMQVFEENIIRQGISKDLDTLIEQYNENLDNFNKIREWLNSLMRNAETTSSATETEYIKIHTTEKSGNTLQITKKRAAALKTIIRGISDQTVSLAGGLFFAVSDIKFSSASTSADEIELPCLDKICRSLLNLKDKINEKIAAAYLEFLGNFETDCLSDIEYLAKYVAKMDVLQCKSYIAQTYNYCKPQIVQQSSSFVDAKQLRHVLIEHLQKNEIYVANDIHLGDLGASGPWPGPVLCPLPGTPHTPHLGILLYGTNAVGKTSLIRALGIAVIMAQSGLYVPCSQFVYSPYTAIFSRILGVDNLFKGLSTFAVEMSELRMILRNADNTSLVLGDELCSGTETESALSIFMAGLMDLHRKQSSFIFATHFHEIINFDEMRDLGKLALKHMAVHYDRELDCLVYDRLLRDGPGNRMYGLEVCKSLYLPEDFLERAYQIRTKYYPTARGELARPTTTYNSNKIRGVCEMCKTEIGDEIHHLEPQKAANANGFIGSFHKNHPANLMSLCEKCHATCHSMSNLTTDQPASPPKKVARKKTTKGYLVKENEVMQKHQVGEEY</sequence>
<dbReference type="Pfam" id="PF01624">
    <property type="entry name" value="MutS_I"/>
    <property type="match status" value="1"/>
</dbReference>
<evidence type="ECO:0000256" key="6">
    <source>
        <dbReference type="SAM" id="MobiDB-lite"/>
    </source>
</evidence>
<evidence type="ECO:0000256" key="2">
    <source>
        <dbReference type="ARBA" id="ARBA00022741"/>
    </source>
</evidence>
<dbReference type="PANTHER" id="PTHR11361:SF148">
    <property type="entry name" value="DNA MISMATCH REPAIR PROTEIN MSH6"/>
    <property type="match status" value="1"/>
</dbReference>